<sequence length="153" mass="17062">MSEVDVELYIQGRGPQHTFKASLEGWDQNRLDLEQIMNEYRLKAVYAFSIGSGRGQRLMYNPRNGLSVVPYSGKPGSLIRLDGDPKGSLMVPILKISLAAFLISILTMAFALKEPPKFFSKLQVLAGGGGMIWLVCLVTMFVTQLTRHNRQSK</sequence>
<dbReference type="Proteomes" id="UP001162992">
    <property type="component" value="Chromosome 22"/>
</dbReference>
<proteinExistence type="predicted"/>
<accession>A0ACC2AFH5</accession>
<name>A0ACC2AFH5_DIPCM</name>
<evidence type="ECO:0000313" key="2">
    <source>
        <dbReference type="Proteomes" id="UP001162992"/>
    </source>
</evidence>
<keyword evidence="2" id="KW-1185">Reference proteome</keyword>
<dbReference type="EMBL" id="CM055113">
    <property type="protein sequence ID" value="KAJ7516295.1"/>
    <property type="molecule type" value="Genomic_DNA"/>
</dbReference>
<comment type="caution">
    <text evidence="1">The sequence shown here is derived from an EMBL/GenBank/DDBJ whole genome shotgun (WGS) entry which is preliminary data.</text>
</comment>
<organism evidence="1 2">
    <name type="scientific">Diphasiastrum complanatum</name>
    <name type="common">Issler's clubmoss</name>
    <name type="synonym">Lycopodium complanatum</name>
    <dbReference type="NCBI Taxonomy" id="34168"/>
    <lineage>
        <taxon>Eukaryota</taxon>
        <taxon>Viridiplantae</taxon>
        <taxon>Streptophyta</taxon>
        <taxon>Embryophyta</taxon>
        <taxon>Tracheophyta</taxon>
        <taxon>Lycopodiopsida</taxon>
        <taxon>Lycopodiales</taxon>
        <taxon>Lycopodiaceae</taxon>
        <taxon>Lycopodioideae</taxon>
        <taxon>Diphasiastrum</taxon>
    </lineage>
</organism>
<evidence type="ECO:0000313" key="1">
    <source>
        <dbReference type="EMBL" id="KAJ7516295.1"/>
    </source>
</evidence>
<gene>
    <name evidence="1" type="ORF">O6H91_22G051800</name>
</gene>
<protein>
    <submittedName>
        <fullName evidence="1">Uncharacterized protein</fullName>
    </submittedName>
</protein>
<reference evidence="2" key="1">
    <citation type="journal article" date="2024" name="Proc. Natl. Acad. Sci. U.S.A.">
        <title>Extraordinary preservation of gene collinearity over three hundred million years revealed in homosporous lycophytes.</title>
        <authorList>
            <person name="Li C."/>
            <person name="Wickell D."/>
            <person name="Kuo L.Y."/>
            <person name="Chen X."/>
            <person name="Nie B."/>
            <person name="Liao X."/>
            <person name="Peng D."/>
            <person name="Ji J."/>
            <person name="Jenkins J."/>
            <person name="Williams M."/>
            <person name="Shu S."/>
            <person name="Plott C."/>
            <person name="Barry K."/>
            <person name="Rajasekar S."/>
            <person name="Grimwood J."/>
            <person name="Han X."/>
            <person name="Sun S."/>
            <person name="Hou Z."/>
            <person name="He W."/>
            <person name="Dai G."/>
            <person name="Sun C."/>
            <person name="Schmutz J."/>
            <person name="Leebens-Mack J.H."/>
            <person name="Li F.W."/>
            <person name="Wang L."/>
        </authorList>
    </citation>
    <scope>NUCLEOTIDE SEQUENCE [LARGE SCALE GENOMIC DNA]</scope>
    <source>
        <strain evidence="2">cv. PW_Plant_1</strain>
    </source>
</reference>